<sequence>MASPHSDIPQCINSNEPERISQSEQQLPSPHCHIQMSSPLTIIQYPSEIKTESAKKNYKQKLLSNNPETLFADLFKTGEICNLIFFSDHPSAWHKAIIKHYPSVKKEGVCNGWKVKIREPQDPDDTMITVNIYKNGTVMVQGNLKFFQADYRAIAEAMKHKKALLSESLSSEQNPQNSSSDLRSTHTETAKTENIPSSLLKSIPILQEHFMKLEMEMVQLRETMLKQQQSHTRAAHTELQQNTEHQTQRLTALTQQMRTLQMEKDSYQCELTSLRLQLQDREQSTLEMRQQLREIQEEREQQNSEIQALKEQMREIQEEREQQNSEIQALKEQMRELLLAREETAQTHRAQTLPSTPKPPNTGSQHPPLGADSERLDPDSSQPSQSPLSGSPVQQHQPSSHSSPAQTSTEKPEVALLIDSNGKFIDIKKLFPRHRAVKFWCPTTDKALELLTKSQLGQPSHIIIHTGTNDLRSQQDRVSDSLRAVVEKARETFPNSKITLSTLLQRKDFHPKTINKINSSISRHCALLPNVHLAHHPDLDTDCLYDHVHLYKNLVHIFANSTRHASGNYITANTSSRAPPRPSAPRASPPRGPHRAPASRADLYGQRLSYNSPNAPAAEARPQQSPVQTDYTQAVSGGVSRANTELHEIQHMLSIICSHLLTHSGQW</sequence>
<feature type="region of interest" description="Disordered" evidence="1">
    <location>
        <begin position="570"/>
        <end position="629"/>
    </location>
</feature>
<feature type="compositionally biased region" description="Polar residues" evidence="1">
    <location>
        <begin position="347"/>
        <end position="365"/>
    </location>
</feature>
<dbReference type="SUPFAM" id="SSF52266">
    <property type="entry name" value="SGNH hydrolase"/>
    <property type="match status" value="1"/>
</dbReference>
<feature type="region of interest" description="Disordered" evidence="1">
    <location>
        <begin position="166"/>
        <end position="195"/>
    </location>
</feature>
<dbReference type="EMBL" id="JAYMGO010000006">
    <property type="protein sequence ID" value="KAL1272978.1"/>
    <property type="molecule type" value="Genomic_DNA"/>
</dbReference>
<feature type="compositionally biased region" description="Low complexity" evidence="1">
    <location>
        <begin position="166"/>
        <end position="180"/>
    </location>
</feature>
<evidence type="ECO:0000256" key="1">
    <source>
        <dbReference type="SAM" id="MobiDB-lite"/>
    </source>
</evidence>
<evidence type="ECO:0000313" key="2">
    <source>
        <dbReference type="EMBL" id="KAL1272978.1"/>
    </source>
</evidence>
<comment type="caution">
    <text evidence="2">The sequence shown here is derived from an EMBL/GenBank/DDBJ whole genome shotgun (WGS) entry which is preliminary data.</text>
</comment>
<feature type="region of interest" description="Disordered" evidence="1">
    <location>
        <begin position="1"/>
        <end position="31"/>
    </location>
</feature>
<feature type="compositionally biased region" description="Low complexity" evidence="1">
    <location>
        <begin position="379"/>
        <end position="408"/>
    </location>
</feature>
<reference evidence="2 3" key="1">
    <citation type="submission" date="2023-09" db="EMBL/GenBank/DDBJ databases">
        <authorList>
            <person name="Wang M."/>
        </authorList>
    </citation>
    <scope>NUCLEOTIDE SEQUENCE [LARGE SCALE GENOMIC DNA]</scope>
    <source>
        <strain evidence="2">GT-2023</strain>
        <tissue evidence="2">Liver</tissue>
    </source>
</reference>
<dbReference type="Proteomes" id="UP001558613">
    <property type="component" value="Unassembled WGS sequence"/>
</dbReference>
<evidence type="ECO:0000313" key="3">
    <source>
        <dbReference type="Proteomes" id="UP001558613"/>
    </source>
</evidence>
<protein>
    <submittedName>
        <fullName evidence="2">Uncharacterized protein</fullName>
    </submittedName>
</protein>
<name>A0ABR3N840_9TELE</name>
<feature type="region of interest" description="Disordered" evidence="1">
    <location>
        <begin position="344"/>
        <end position="411"/>
    </location>
</feature>
<dbReference type="Gene3D" id="3.40.50.1110">
    <property type="entry name" value="SGNH hydrolase"/>
    <property type="match status" value="1"/>
</dbReference>
<gene>
    <name evidence="2" type="ORF">QQF64_028840</name>
</gene>
<organism evidence="2 3">
    <name type="scientific">Cirrhinus molitorella</name>
    <name type="common">mud carp</name>
    <dbReference type="NCBI Taxonomy" id="172907"/>
    <lineage>
        <taxon>Eukaryota</taxon>
        <taxon>Metazoa</taxon>
        <taxon>Chordata</taxon>
        <taxon>Craniata</taxon>
        <taxon>Vertebrata</taxon>
        <taxon>Euteleostomi</taxon>
        <taxon>Actinopterygii</taxon>
        <taxon>Neopterygii</taxon>
        <taxon>Teleostei</taxon>
        <taxon>Ostariophysi</taxon>
        <taxon>Cypriniformes</taxon>
        <taxon>Cyprinidae</taxon>
        <taxon>Labeoninae</taxon>
        <taxon>Labeonini</taxon>
        <taxon>Cirrhinus</taxon>
    </lineage>
</organism>
<feature type="compositionally biased region" description="Pro residues" evidence="1">
    <location>
        <begin position="579"/>
        <end position="591"/>
    </location>
</feature>
<dbReference type="InterPro" id="IPR036514">
    <property type="entry name" value="SGNH_hydro_sf"/>
</dbReference>
<proteinExistence type="predicted"/>
<keyword evidence="3" id="KW-1185">Reference proteome</keyword>
<accession>A0ABR3N840</accession>